<dbReference type="PANTHER" id="PTHR12241">
    <property type="entry name" value="TUBULIN POLYGLUTAMYLASE"/>
    <property type="match status" value="1"/>
</dbReference>
<organism evidence="4 5">
    <name type="scientific">Albugo candida</name>
    <dbReference type="NCBI Taxonomy" id="65357"/>
    <lineage>
        <taxon>Eukaryota</taxon>
        <taxon>Sar</taxon>
        <taxon>Stramenopiles</taxon>
        <taxon>Oomycota</taxon>
        <taxon>Peronosporomycetes</taxon>
        <taxon>Albuginales</taxon>
        <taxon>Albuginaceae</taxon>
        <taxon>Albugo</taxon>
    </lineage>
</organism>
<dbReference type="GO" id="GO:0015631">
    <property type="term" value="F:tubulin binding"/>
    <property type="evidence" value="ECO:0007669"/>
    <property type="project" value="TreeGrafter"/>
</dbReference>
<evidence type="ECO:0000256" key="3">
    <source>
        <dbReference type="ARBA" id="ARBA00022840"/>
    </source>
</evidence>
<keyword evidence="1" id="KW-0436">Ligase</keyword>
<gene>
    <name evidence="4" type="ORF">BN9_037940</name>
</gene>
<dbReference type="PROSITE" id="PS51221">
    <property type="entry name" value="TTL"/>
    <property type="match status" value="1"/>
</dbReference>
<evidence type="ECO:0000256" key="2">
    <source>
        <dbReference type="ARBA" id="ARBA00022741"/>
    </source>
</evidence>
<dbReference type="AlphaFoldDB" id="A0A024G8Z9"/>
<proteinExistence type="predicted"/>
<comment type="caution">
    <text evidence="4">The sequence shown here is derived from an EMBL/GenBank/DDBJ whole genome shotgun (WGS) entry which is preliminary data.</text>
</comment>
<evidence type="ECO:0000313" key="5">
    <source>
        <dbReference type="Proteomes" id="UP000053237"/>
    </source>
</evidence>
<accession>A0A024G8Z9</accession>
<dbReference type="GO" id="GO:0070740">
    <property type="term" value="F:tubulin-glutamic acid ligase activity"/>
    <property type="evidence" value="ECO:0007669"/>
    <property type="project" value="TreeGrafter"/>
</dbReference>
<evidence type="ECO:0000256" key="1">
    <source>
        <dbReference type="ARBA" id="ARBA00022598"/>
    </source>
</evidence>
<dbReference type="GO" id="GO:0036064">
    <property type="term" value="C:ciliary basal body"/>
    <property type="evidence" value="ECO:0007669"/>
    <property type="project" value="TreeGrafter"/>
</dbReference>
<dbReference type="GO" id="GO:0005524">
    <property type="term" value="F:ATP binding"/>
    <property type="evidence" value="ECO:0007669"/>
    <property type="project" value="UniProtKB-KW"/>
</dbReference>
<keyword evidence="5" id="KW-1185">Reference proteome</keyword>
<dbReference type="InParanoid" id="A0A024G8Z9"/>
<dbReference type="SUPFAM" id="SSF56059">
    <property type="entry name" value="Glutathione synthetase ATP-binding domain-like"/>
    <property type="match status" value="1"/>
</dbReference>
<dbReference type="Pfam" id="PF03133">
    <property type="entry name" value="TTL"/>
    <property type="match status" value="1"/>
</dbReference>
<dbReference type="OrthoDB" id="202825at2759"/>
<protein>
    <submittedName>
        <fullName evidence="4">Uncharacterized protein</fullName>
    </submittedName>
</protein>
<keyword evidence="2" id="KW-0547">Nucleotide-binding</keyword>
<dbReference type="Proteomes" id="UP000053237">
    <property type="component" value="Unassembled WGS sequence"/>
</dbReference>
<sequence>MRSGLIRKDLILRFASDLIPASKVITSFNDLEKALKEHNLKCTNSETNWVLKRASSSNGVGIFFFSSINARDQSNTQLTDIIEPRSMISLLQEELNDTEKRRYILQTYVTPLMHPAWGDRKYHFRALVLAVGDLKVYLFDDIRVLSATDPIDMDFDHLADSLRHITNQSVNEVGSRYCQKLQNRSLYEFAAELNKWHGDGAKWPETMSAAPHAFESYIRNEIRNKTAMLFDRIRNERRYFLALSNCFELFGLDFMIDQRGKLWLLEANPDPSMAMYRDSNICKNPAAFVDANVKAEFESQDQRIHLKLCTHDDKIDASIPFKLIFSSKDEP</sequence>
<dbReference type="EMBL" id="CAIX01000042">
    <property type="protein sequence ID" value="CCI43010.1"/>
    <property type="molecule type" value="Genomic_DNA"/>
</dbReference>
<reference evidence="4 5" key="1">
    <citation type="submission" date="2012-05" db="EMBL/GenBank/DDBJ databases">
        <title>Recombination and specialization in a pathogen metapopulation.</title>
        <authorList>
            <person name="Gardiner A."/>
            <person name="Kemen E."/>
            <person name="Schultz-Larsen T."/>
            <person name="MacLean D."/>
            <person name="Van Oosterhout C."/>
            <person name="Jones J.D.G."/>
        </authorList>
    </citation>
    <scope>NUCLEOTIDE SEQUENCE [LARGE SCALE GENOMIC DNA]</scope>
    <source>
        <strain evidence="4 5">Ac Nc2</strain>
    </source>
</reference>
<name>A0A024G8Z9_9STRA</name>
<dbReference type="GO" id="GO:0000226">
    <property type="term" value="P:microtubule cytoskeleton organization"/>
    <property type="evidence" value="ECO:0007669"/>
    <property type="project" value="TreeGrafter"/>
</dbReference>
<dbReference type="STRING" id="65357.A0A024G8Z9"/>
<dbReference type="Gene3D" id="3.30.470.20">
    <property type="entry name" value="ATP-grasp fold, B domain"/>
    <property type="match status" value="1"/>
</dbReference>
<dbReference type="InterPro" id="IPR004344">
    <property type="entry name" value="TTL/TTLL_fam"/>
</dbReference>
<keyword evidence="3" id="KW-0067">ATP-binding</keyword>
<evidence type="ECO:0000313" key="4">
    <source>
        <dbReference type="EMBL" id="CCI43010.1"/>
    </source>
</evidence>